<evidence type="ECO:0000313" key="2">
    <source>
        <dbReference type="EMBL" id="GEK85428.1"/>
    </source>
</evidence>
<keyword evidence="1" id="KW-0812">Transmembrane</keyword>
<gene>
    <name evidence="2" type="ORF">MAE01_06040</name>
</gene>
<dbReference type="EMBL" id="BJUW01000002">
    <property type="protein sequence ID" value="GEK85428.1"/>
    <property type="molecule type" value="Genomic_DNA"/>
</dbReference>
<evidence type="ECO:0000256" key="1">
    <source>
        <dbReference type="SAM" id="Phobius"/>
    </source>
</evidence>
<dbReference type="Proteomes" id="UP000321225">
    <property type="component" value="Unassembled WGS sequence"/>
</dbReference>
<feature type="transmembrane region" description="Helical" evidence="1">
    <location>
        <begin position="21"/>
        <end position="41"/>
    </location>
</feature>
<accession>A0A511AB69</accession>
<dbReference type="AlphaFoldDB" id="A0A511AB69"/>
<comment type="caution">
    <text evidence="2">The sequence shown here is derived from an EMBL/GenBank/DDBJ whole genome shotgun (WGS) entry which is preliminary data.</text>
</comment>
<reference evidence="2 3" key="1">
    <citation type="submission" date="2019-07" db="EMBL/GenBank/DDBJ databases">
        <title>Whole genome shotgun sequence of Microbacterium aerolatum NBRC 103071.</title>
        <authorList>
            <person name="Hosoyama A."/>
            <person name="Uohara A."/>
            <person name="Ohji S."/>
            <person name="Ichikawa N."/>
        </authorList>
    </citation>
    <scope>NUCLEOTIDE SEQUENCE [LARGE SCALE GENOMIC DNA]</scope>
    <source>
        <strain evidence="2 3">NBRC 103071</strain>
    </source>
</reference>
<feature type="transmembrane region" description="Helical" evidence="1">
    <location>
        <begin position="47"/>
        <end position="67"/>
    </location>
</feature>
<name>A0A511AB69_9MICO</name>
<sequence>MRLTRVSSTGWSGAARHGIMARMWTILIVLLIVWAALSILGFVVKGLLWLALIGIILFLATLVVGFFRQKAGKD</sequence>
<evidence type="ECO:0000313" key="3">
    <source>
        <dbReference type="Proteomes" id="UP000321225"/>
    </source>
</evidence>
<organism evidence="2 3">
    <name type="scientific">Microbacterium aerolatum</name>
    <dbReference type="NCBI Taxonomy" id="153731"/>
    <lineage>
        <taxon>Bacteria</taxon>
        <taxon>Bacillati</taxon>
        <taxon>Actinomycetota</taxon>
        <taxon>Actinomycetes</taxon>
        <taxon>Micrococcales</taxon>
        <taxon>Microbacteriaceae</taxon>
        <taxon>Microbacterium</taxon>
    </lineage>
</organism>
<proteinExistence type="predicted"/>
<protein>
    <submittedName>
        <fullName evidence="2">Uncharacterized protein</fullName>
    </submittedName>
</protein>
<dbReference type="RefSeq" id="WP_147038074.1">
    <property type="nucleotide sequence ID" value="NZ_BJUW01000002.1"/>
</dbReference>
<keyword evidence="3" id="KW-1185">Reference proteome</keyword>
<keyword evidence="1" id="KW-0472">Membrane</keyword>
<keyword evidence="1" id="KW-1133">Transmembrane helix</keyword>